<evidence type="ECO:0000313" key="2">
    <source>
        <dbReference type="Proteomes" id="UP000321570"/>
    </source>
</evidence>
<keyword evidence="2" id="KW-1185">Reference proteome</keyword>
<accession>A0A564YJA9</accession>
<feature type="non-terminal residue" evidence="1">
    <location>
        <position position="1"/>
    </location>
</feature>
<gene>
    <name evidence="1" type="ORF">WMSIL1_LOCUS6463</name>
</gene>
<dbReference type="Proteomes" id="UP000321570">
    <property type="component" value="Unassembled WGS sequence"/>
</dbReference>
<evidence type="ECO:0000313" key="1">
    <source>
        <dbReference type="EMBL" id="VUZ46624.1"/>
    </source>
</evidence>
<dbReference type="AlphaFoldDB" id="A0A564YJA9"/>
<protein>
    <submittedName>
        <fullName evidence="1">Uncharacterized protein</fullName>
    </submittedName>
</protein>
<reference evidence="1 2" key="1">
    <citation type="submission" date="2019-07" db="EMBL/GenBank/DDBJ databases">
        <authorList>
            <person name="Jastrzebski P J."/>
            <person name="Paukszto L."/>
            <person name="Jastrzebski P J."/>
        </authorList>
    </citation>
    <scope>NUCLEOTIDE SEQUENCE [LARGE SCALE GENOMIC DNA]</scope>
    <source>
        <strain evidence="1 2">WMS-il1</strain>
    </source>
</reference>
<organism evidence="1 2">
    <name type="scientific">Hymenolepis diminuta</name>
    <name type="common">Rat tapeworm</name>
    <dbReference type="NCBI Taxonomy" id="6216"/>
    <lineage>
        <taxon>Eukaryota</taxon>
        <taxon>Metazoa</taxon>
        <taxon>Spiralia</taxon>
        <taxon>Lophotrochozoa</taxon>
        <taxon>Platyhelminthes</taxon>
        <taxon>Cestoda</taxon>
        <taxon>Eucestoda</taxon>
        <taxon>Cyclophyllidea</taxon>
        <taxon>Hymenolepididae</taxon>
        <taxon>Hymenolepis</taxon>
    </lineage>
</organism>
<proteinExistence type="predicted"/>
<name>A0A564YJA9_HYMDI</name>
<sequence>IRALIGRDDSRERKDQFRQDWLITKPTKWCLLLSSEVCLPFPIDKNRPVEDTRCLSIEGLGSGERLKVYRHYYNDKIIKFGDD</sequence>
<dbReference type="EMBL" id="CABIJS010000222">
    <property type="protein sequence ID" value="VUZ46624.1"/>
    <property type="molecule type" value="Genomic_DNA"/>
</dbReference>